<dbReference type="Proteomes" id="UP000199230">
    <property type="component" value="Unassembled WGS sequence"/>
</dbReference>
<evidence type="ECO:0000256" key="2">
    <source>
        <dbReference type="ARBA" id="ARBA00008404"/>
    </source>
</evidence>
<keyword evidence="3" id="KW-0472">Membrane</keyword>
<protein>
    <submittedName>
        <fullName evidence="4">Multisubunit sodium/proton antiporter, MrpG subunit</fullName>
    </submittedName>
</protein>
<dbReference type="RefSeq" id="WP_093311088.1">
    <property type="nucleotide sequence ID" value="NZ_FNPV01000002.1"/>
</dbReference>
<evidence type="ECO:0000256" key="3">
    <source>
        <dbReference type="SAM" id="Phobius"/>
    </source>
</evidence>
<keyword evidence="3" id="KW-1133">Transmembrane helix</keyword>
<keyword evidence="3" id="KW-0812">Transmembrane</keyword>
<gene>
    <name evidence="4" type="ORF">SAMN05192546_102233</name>
</gene>
<evidence type="ECO:0000256" key="1">
    <source>
        <dbReference type="ARBA" id="ARBA00004141"/>
    </source>
</evidence>
<dbReference type="Pfam" id="PF03334">
    <property type="entry name" value="PhaG_MnhG_YufB"/>
    <property type="match status" value="1"/>
</dbReference>
<dbReference type="AlphaFoldDB" id="A0A1H3K711"/>
<feature type="transmembrane region" description="Helical" evidence="3">
    <location>
        <begin position="6"/>
        <end position="26"/>
    </location>
</feature>
<dbReference type="OrthoDB" id="9806575at2"/>
<feature type="transmembrane region" description="Helical" evidence="3">
    <location>
        <begin position="47"/>
        <end position="75"/>
    </location>
</feature>
<comment type="subcellular location">
    <subcellularLocation>
        <location evidence="1">Membrane</location>
        <topology evidence="1">Multi-pass membrane protein</topology>
    </subcellularLocation>
</comment>
<comment type="similarity">
    <text evidence="2">Belongs to the CPA3 antiporters (TC 2.A.63) subunit G family.</text>
</comment>
<dbReference type="GO" id="GO:0015385">
    <property type="term" value="F:sodium:proton antiporter activity"/>
    <property type="evidence" value="ECO:0007669"/>
    <property type="project" value="TreeGrafter"/>
</dbReference>
<dbReference type="EMBL" id="FNPV01000002">
    <property type="protein sequence ID" value="SDY47398.1"/>
    <property type="molecule type" value="Genomic_DNA"/>
</dbReference>
<keyword evidence="5" id="KW-1185">Reference proteome</keyword>
<reference evidence="4 5" key="1">
    <citation type="submission" date="2016-10" db="EMBL/GenBank/DDBJ databases">
        <authorList>
            <person name="de Groot N.N."/>
        </authorList>
    </citation>
    <scope>NUCLEOTIDE SEQUENCE [LARGE SCALE GENOMIC DNA]</scope>
    <source>
        <strain evidence="4 5">APO</strain>
    </source>
</reference>
<evidence type="ECO:0000313" key="5">
    <source>
        <dbReference type="Proteomes" id="UP000199230"/>
    </source>
</evidence>
<sequence length="105" mass="11467">MILNGLIIIFLAGGCFFFMVGTVGLIRMPEAFSRMHATTKCDTLGAGLVLVALMLYTGIQIITVKLFIILVFIWITNPTAAHIISKAAYNTDPEIPKSHKTIKKG</sequence>
<dbReference type="STRING" id="159292.SAMN05192546_102233"/>
<name>A0A1H3K711_9FIRM</name>
<dbReference type="PANTHER" id="PTHR34703:SF1">
    <property type="entry name" value="ANTIPORTER SUBUNIT MNHG2-RELATED"/>
    <property type="match status" value="1"/>
</dbReference>
<dbReference type="InterPro" id="IPR005133">
    <property type="entry name" value="PhaG_MnhG_YufB"/>
</dbReference>
<evidence type="ECO:0000313" key="4">
    <source>
        <dbReference type="EMBL" id="SDY47398.1"/>
    </source>
</evidence>
<proteinExistence type="inferred from homology"/>
<dbReference type="NCBIfam" id="TIGR01300">
    <property type="entry name" value="CPA3_mnhG_phaG"/>
    <property type="match status" value="1"/>
</dbReference>
<accession>A0A1H3K711</accession>
<organism evidence="4 5">
    <name type="scientific">Tindallia californiensis</name>
    <dbReference type="NCBI Taxonomy" id="159292"/>
    <lineage>
        <taxon>Bacteria</taxon>
        <taxon>Bacillati</taxon>
        <taxon>Bacillota</taxon>
        <taxon>Clostridia</taxon>
        <taxon>Peptostreptococcales</taxon>
        <taxon>Tindalliaceae</taxon>
        <taxon>Tindallia</taxon>
    </lineage>
</organism>
<dbReference type="PANTHER" id="PTHR34703">
    <property type="entry name" value="ANTIPORTER SUBUNIT MNHG2-RELATED"/>
    <property type="match status" value="1"/>
</dbReference>